<dbReference type="RefSeq" id="WP_138157896.1">
    <property type="nucleotide sequence ID" value="NZ_CP039381.1"/>
</dbReference>
<dbReference type="InterPro" id="IPR013785">
    <property type="entry name" value="Aldolase_TIM"/>
</dbReference>
<reference evidence="4 5" key="1">
    <citation type="submission" date="2019-04" db="EMBL/GenBank/DDBJ databases">
        <authorList>
            <person name="Embree M."/>
            <person name="Gaffney J.R."/>
        </authorList>
    </citation>
    <scope>NUCLEOTIDE SEQUENCE [LARGE SCALE GENOMIC DNA]</scope>
    <source>
        <strain evidence="4 5">JE7A12</strain>
    </source>
</reference>
<evidence type="ECO:0000259" key="3">
    <source>
        <dbReference type="Pfam" id="PF02581"/>
    </source>
</evidence>
<dbReference type="PANTHER" id="PTHR20857:SF15">
    <property type="entry name" value="THIAMINE-PHOSPHATE SYNTHASE"/>
    <property type="match status" value="1"/>
</dbReference>
<protein>
    <submittedName>
        <fullName evidence="4">Thiamine phosphate synthase</fullName>
    </submittedName>
</protein>
<keyword evidence="2" id="KW-0784">Thiamine biosynthesis</keyword>
<comment type="pathway">
    <text evidence="1">Cofactor biosynthesis; thiamine diphosphate biosynthesis.</text>
</comment>
<feature type="domain" description="Thiamine phosphate synthase/TenI" evidence="3">
    <location>
        <begin position="5"/>
        <end position="181"/>
    </location>
</feature>
<sequence>MSDIIVITNSSICEEDYLLRIEKLAKAKPKAIVLREKHLPESDYEDLAKKVIEICNKYNTQCILHNFPKVAEKLNHDALHLPLHILATLTDKEKSQYKILGASCHSVEDAVKARKLGCTYITAGHIFDTDCKKGLPGRGLDFLKEVCRSVSIPVYAIGGISPENFSKIRNAGASGGCIMSSAMNCTNPQEYLNSFTE</sequence>
<dbReference type="Pfam" id="PF02581">
    <property type="entry name" value="TMP-TENI"/>
    <property type="match status" value="1"/>
</dbReference>
<evidence type="ECO:0000256" key="1">
    <source>
        <dbReference type="ARBA" id="ARBA00004948"/>
    </source>
</evidence>
<dbReference type="GO" id="GO:0005737">
    <property type="term" value="C:cytoplasm"/>
    <property type="evidence" value="ECO:0007669"/>
    <property type="project" value="TreeGrafter"/>
</dbReference>
<dbReference type="Gene3D" id="3.20.20.70">
    <property type="entry name" value="Aldolase class I"/>
    <property type="match status" value="1"/>
</dbReference>
<organism evidence="4 5">
    <name type="scientific">Ruminococcus bovis</name>
    <dbReference type="NCBI Taxonomy" id="2564099"/>
    <lineage>
        <taxon>Bacteria</taxon>
        <taxon>Bacillati</taxon>
        <taxon>Bacillota</taxon>
        <taxon>Clostridia</taxon>
        <taxon>Eubacteriales</taxon>
        <taxon>Oscillospiraceae</taxon>
        <taxon>Ruminococcus</taxon>
    </lineage>
</organism>
<proteinExistence type="predicted"/>
<gene>
    <name evidence="4" type="ORF">E5Z56_11415</name>
</gene>
<dbReference type="SUPFAM" id="SSF51391">
    <property type="entry name" value="Thiamin phosphate synthase"/>
    <property type="match status" value="1"/>
</dbReference>
<dbReference type="KEGG" id="ruj:E5Z56_11415"/>
<dbReference type="GO" id="GO:0009228">
    <property type="term" value="P:thiamine biosynthetic process"/>
    <property type="evidence" value="ECO:0007669"/>
    <property type="project" value="UniProtKB-KW"/>
</dbReference>
<dbReference type="OrthoDB" id="9815348at2"/>
<dbReference type="EMBL" id="CP039381">
    <property type="protein sequence ID" value="QCT07925.1"/>
    <property type="molecule type" value="Genomic_DNA"/>
</dbReference>
<dbReference type="InterPro" id="IPR036206">
    <property type="entry name" value="ThiamineP_synth_sf"/>
</dbReference>
<dbReference type="PANTHER" id="PTHR20857">
    <property type="entry name" value="THIAMINE-PHOSPHATE PYROPHOSPHORYLASE"/>
    <property type="match status" value="1"/>
</dbReference>
<evidence type="ECO:0000313" key="5">
    <source>
        <dbReference type="Proteomes" id="UP000301475"/>
    </source>
</evidence>
<dbReference type="InterPro" id="IPR022998">
    <property type="entry name" value="ThiamineP_synth_TenI"/>
</dbReference>
<name>A0A4P8XXK9_9FIRM</name>
<evidence type="ECO:0000256" key="2">
    <source>
        <dbReference type="ARBA" id="ARBA00022977"/>
    </source>
</evidence>
<dbReference type="CDD" id="cd00564">
    <property type="entry name" value="TMP_TenI"/>
    <property type="match status" value="1"/>
</dbReference>
<dbReference type="Proteomes" id="UP000301475">
    <property type="component" value="Chromosome"/>
</dbReference>
<evidence type="ECO:0000313" key="4">
    <source>
        <dbReference type="EMBL" id="QCT07925.1"/>
    </source>
</evidence>
<dbReference type="AlphaFoldDB" id="A0A4P8XXK9"/>
<accession>A0A4P8XXK9</accession>
<keyword evidence="5" id="KW-1185">Reference proteome</keyword>
<dbReference type="GO" id="GO:0004789">
    <property type="term" value="F:thiamine-phosphate diphosphorylase activity"/>
    <property type="evidence" value="ECO:0007669"/>
    <property type="project" value="TreeGrafter"/>
</dbReference>